<evidence type="ECO:0008006" key="8">
    <source>
        <dbReference type="Google" id="ProtNLM"/>
    </source>
</evidence>
<organism evidence="6 7">
    <name type="scientific">Dunaliella salina</name>
    <name type="common">Green alga</name>
    <name type="synonym">Protococcus salinus</name>
    <dbReference type="NCBI Taxonomy" id="3046"/>
    <lineage>
        <taxon>Eukaryota</taxon>
        <taxon>Viridiplantae</taxon>
        <taxon>Chlorophyta</taxon>
        <taxon>core chlorophytes</taxon>
        <taxon>Chlorophyceae</taxon>
        <taxon>CS clade</taxon>
        <taxon>Chlamydomonadales</taxon>
        <taxon>Dunaliellaceae</taxon>
        <taxon>Dunaliella</taxon>
    </lineage>
</organism>
<name>A0ABQ7GB31_DUNSA</name>
<evidence type="ECO:0000256" key="2">
    <source>
        <dbReference type="ARBA" id="ARBA00010991"/>
    </source>
</evidence>
<dbReference type="PANTHER" id="PTHR10870">
    <property type="entry name" value="CELL CYCLE CHECKPOINT PROTEIN RAD1"/>
    <property type="match status" value="1"/>
</dbReference>
<proteinExistence type="inferred from homology"/>
<dbReference type="Proteomes" id="UP000815325">
    <property type="component" value="Unassembled WGS sequence"/>
</dbReference>
<dbReference type="PANTHER" id="PTHR10870:SF0">
    <property type="entry name" value="CELL CYCLE CHECKPOINT PROTEIN RAD1"/>
    <property type="match status" value="1"/>
</dbReference>
<comment type="similarity">
    <text evidence="2">Belongs to the rad1 family.</text>
</comment>
<keyword evidence="3" id="KW-0227">DNA damage</keyword>
<evidence type="ECO:0000313" key="7">
    <source>
        <dbReference type="Proteomes" id="UP000815325"/>
    </source>
</evidence>
<comment type="caution">
    <text evidence="6">The sequence shown here is derived from an EMBL/GenBank/DDBJ whole genome shotgun (WGS) entry which is preliminary data.</text>
</comment>
<keyword evidence="7" id="KW-1185">Reference proteome</keyword>
<evidence type="ECO:0000256" key="5">
    <source>
        <dbReference type="ARBA" id="ARBA00023242"/>
    </source>
</evidence>
<sequence>MEGQSYGVPMVTYSRLGAVELPIGQDLTDYWRSPDSYFLVQGPMLKEVFEDLEWPGGDVDVVMSQEQQRLAFSASGSSGDLTIDVPVGELSGFYVAPPPPSQDGLQGTGQPVEICHRYRYKALRAAFCNLPNPKEFGGITTKVSIDSSGLLKATHMVCLHGPPSHSQMGPTMPSTLHADPSFTFPSDSQRPDSVRTAVLAFVTVPILAEGDERGEAEAAAAGA</sequence>
<evidence type="ECO:0000256" key="1">
    <source>
        <dbReference type="ARBA" id="ARBA00004123"/>
    </source>
</evidence>
<evidence type="ECO:0000256" key="4">
    <source>
        <dbReference type="ARBA" id="ARBA00023204"/>
    </source>
</evidence>
<accession>A0ABQ7GB31</accession>
<dbReference type="InterPro" id="IPR003021">
    <property type="entry name" value="Rad1_Rec1_Rad17"/>
</dbReference>
<keyword evidence="4" id="KW-0234">DNA repair</keyword>
<comment type="subcellular location">
    <subcellularLocation>
        <location evidence="1">Nucleus</location>
    </subcellularLocation>
</comment>
<dbReference type="EMBL" id="MU069919">
    <property type="protein sequence ID" value="KAF5831815.1"/>
    <property type="molecule type" value="Genomic_DNA"/>
</dbReference>
<evidence type="ECO:0000256" key="3">
    <source>
        <dbReference type="ARBA" id="ARBA00022763"/>
    </source>
</evidence>
<reference evidence="6" key="1">
    <citation type="submission" date="2017-08" db="EMBL/GenBank/DDBJ databases">
        <authorList>
            <person name="Polle J.E."/>
            <person name="Barry K."/>
            <person name="Cushman J."/>
            <person name="Schmutz J."/>
            <person name="Tran D."/>
            <person name="Hathwaick L.T."/>
            <person name="Yim W.C."/>
            <person name="Jenkins J."/>
            <person name="Mckie-Krisberg Z.M."/>
            <person name="Prochnik S."/>
            <person name="Lindquist E."/>
            <person name="Dockter R.B."/>
            <person name="Adam C."/>
            <person name="Molina H."/>
            <person name="Bunkerborg J."/>
            <person name="Jin E."/>
            <person name="Buchheim M."/>
            <person name="Magnuson J."/>
        </authorList>
    </citation>
    <scope>NUCLEOTIDE SEQUENCE</scope>
    <source>
        <strain evidence="6">CCAP 19/18</strain>
    </source>
</reference>
<gene>
    <name evidence="6" type="ORF">DUNSADRAFT_12561</name>
</gene>
<protein>
    <recommendedName>
        <fullName evidence="8">Encoded protein</fullName>
    </recommendedName>
</protein>
<dbReference type="Gene3D" id="3.70.10.10">
    <property type="match status" value="1"/>
</dbReference>
<keyword evidence="5" id="KW-0539">Nucleus</keyword>
<evidence type="ECO:0000313" key="6">
    <source>
        <dbReference type="EMBL" id="KAF5831815.1"/>
    </source>
</evidence>